<dbReference type="NCBIfam" id="NF010093">
    <property type="entry name" value="PRK13579.1"/>
    <property type="match status" value="1"/>
</dbReference>
<reference evidence="9 10" key="1">
    <citation type="submission" date="2023-08" db="EMBL/GenBank/DDBJ databases">
        <title>Characterization of two Paracoccaceae strains isolated from Phycosphere and proposal of Xinfangfangia lacusdiani sp. nov.</title>
        <authorList>
            <person name="Deng Y."/>
            <person name="Zhang Y.Q."/>
        </authorList>
    </citation>
    <scope>NUCLEOTIDE SEQUENCE [LARGE SCALE GENOMIC DNA]</scope>
    <source>
        <strain evidence="9 10">CPCC 101601</strain>
    </source>
</reference>
<comment type="catalytic activity">
    <reaction evidence="6">
        <text>N(6)-[(R)-S(8)-aminomethyldihydrolipoyl]-L-lysyl-[protein] + (6S)-5,6,7,8-tetrahydrofolate = N(6)-[(R)-dihydrolipoyl]-L-lysyl-[protein] + (6R)-5,10-methylene-5,6,7,8-tetrahydrofolate + NH4(+)</text>
        <dbReference type="Rhea" id="RHEA:16945"/>
        <dbReference type="Rhea" id="RHEA-COMP:10475"/>
        <dbReference type="Rhea" id="RHEA-COMP:10492"/>
        <dbReference type="ChEBI" id="CHEBI:15636"/>
        <dbReference type="ChEBI" id="CHEBI:28938"/>
        <dbReference type="ChEBI" id="CHEBI:57453"/>
        <dbReference type="ChEBI" id="CHEBI:83100"/>
        <dbReference type="ChEBI" id="CHEBI:83143"/>
        <dbReference type="EC" id="2.1.2.10"/>
    </reaction>
</comment>
<gene>
    <name evidence="9" type="primary">gcvT</name>
    <name evidence="9" type="ORF">Q9295_00085</name>
</gene>
<dbReference type="InterPro" id="IPR028896">
    <property type="entry name" value="GcvT/YgfZ/DmdA"/>
</dbReference>
<dbReference type="InterPro" id="IPR029043">
    <property type="entry name" value="GcvT/YgfZ_C"/>
</dbReference>
<evidence type="ECO:0000259" key="8">
    <source>
        <dbReference type="Pfam" id="PF08669"/>
    </source>
</evidence>
<dbReference type="PANTHER" id="PTHR43757">
    <property type="entry name" value="AMINOMETHYLTRANSFERASE"/>
    <property type="match status" value="1"/>
</dbReference>
<accession>A0ABU0VSR1</accession>
<evidence type="ECO:0000256" key="4">
    <source>
        <dbReference type="ARBA" id="ARBA00022679"/>
    </source>
</evidence>
<dbReference type="RefSeq" id="WP_306678188.1">
    <property type="nucleotide sequence ID" value="NZ_JAVDBT010000001.1"/>
</dbReference>
<keyword evidence="4 9" id="KW-0808">Transferase</keyword>
<dbReference type="Pfam" id="PF01571">
    <property type="entry name" value="GCV_T"/>
    <property type="match status" value="1"/>
</dbReference>
<dbReference type="EC" id="2.1.2.10" evidence="2"/>
<evidence type="ECO:0000259" key="7">
    <source>
        <dbReference type="Pfam" id="PF01571"/>
    </source>
</evidence>
<dbReference type="InterPro" id="IPR013977">
    <property type="entry name" value="GcvT_C"/>
</dbReference>
<comment type="similarity">
    <text evidence="1">Belongs to the GcvT family.</text>
</comment>
<dbReference type="PANTHER" id="PTHR43757:SF2">
    <property type="entry name" value="AMINOMETHYLTRANSFERASE, MITOCHONDRIAL"/>
    <property type="match status" value="1"/>
</dbReference>
<dbReference type="InterPro" id="IPR006222">
    <property type="entry name" value="GCVT_N"/>
</dbReference>
<dbReference type="Gene3D" id="4.10.1250.10">
    <property type="entry name" value="Aminomethyltransferase fragment"/>
    <property type="match status" value="1"/>
</dbReference>
<dbReference type="GO" id="GO:0004047">
    <property type="term" value="F:aminomethyltransferase activity"/>
    <property type="evidence" value="ECO:0007669"/>
    <property type="project" value="UniProtKB-EC"/>
</dbReference>
<evidence type="ECO:0000256" key="1">
    <source>
        <dbReference type="ARBA" id="ARBA00008609"/>
    </source>
</evidence>
<dbReference type="Pfam" id="PF08669">
    <property type="entry name" value="GCV_T_C"/>
    <property type="match status" value="1"/>
</dbReference>
<dbReference type="InterPro" id="IPR006223">
    <property type="entry name" value="GcvT"/>
</dbReference>
<dbReference type="PIRSF" id="PIRSF006487">
    <property type="entry name" value="GcvT"/>
    <property type="match status" value="1"/>
</dbReference>
<evidence type="ECO:0000256" key="2">
    <source>
        <dbReference type="ARBA" id="ARBA00012616"/>
    </source>
</evidence>
<sequence length="377" mass="40137">MGRDSLSDLLRLGLHDLHTSLQGKMVPFAGYEMPVQYAAGVMKEHLHTRASAGLFDVSHMGQVLLRPKGSMEALVAAFEAMMPVDVASLPEGRQRYGLFTNEAGGILDDLMFANRGDHFYVVVNAGRKAHDIPHMELHLGAVAEVVAVKDRALLALQGPRAEEVLAGLVPQVAAMRFMDVLSVDTVFGALWISRSGYTGEDGFEISVPDDGAEGLAKALLAHEAVMPIGLGARDSLRLEAGLCLYGHDLDETVSPVEAGLTWAIQKSRRAGGAREGGFPGAERILRELAEGPSRVRVGLRPEGRAPMREGTELFDGADVAGAVTSGGFGPSVEAPIAMGYVPPALSALGTKIEGEVRGKRLPVTVSAMPFHPTNYKR</sequence>
<keyword evidence="10" id="KW-1185">Reference proteome</keyword>
<feature type="domain" description="GCVT N-terminal" evidence="7">
    <location>
        <begin position="14"/>
        <end position="267"/>
    </location>
</feature>
<dbReference type="InterPro" id="IPR027266">
    <property type="entry name" value="TrmE/GcvT-like"/>
</dbReference>
<dbReference type="NCBIfam" id="TIGR00528">
    <property type="entry name" value="gcvT"/>
    <property type="match status" value="1"/>
</dbReference>
<dbReference type="SUPFAM" id="SSF103025">
    <property type="entry name" value="Folate-binding domain"/>
    <property type="match status" value="1"/>
</dbReference>
<dbReference type="Proteomes" id="UP001239680">
    <property type="component" value="Unassembled WGS sequence"/>
</dbReference>
<evidence type="ECO:0000256" key="6">
    <source>
        <dbReference type="ARBA" id="ARBA00047665"/>
    </source>
</evidence>
<dbReference type="NCBIfam" id="NF001567">
    <property type="entry name" value="PRK00389.1"/>
    <property type="match status" value="1"/>
</dbReference>
<evidence type="ECO:0000313" key="9">
    <source>
        <dbReference type="EMBL" id="MDQ2064757.1"/>
    </source>
</evidence>
<feature type="domain" description="Aminomethyltransferase C-terminal" evidence="8">
    <location>
        <begin position="294"/>
        <end position="370"/>
    </location>
</feature>
<dbReference type="Gene3D" id="3.30.1360.120">
    <property type="entry name" value="Probable tRNA modification gtpase trme, domain 1"/>
    <property type="match status" value="1"/>
</dbReference>
<keyword evidence="3" id="KW-0032">Aminotransferase</keyword>
<name>A0ABU0VSR1_9RHOB</name>
<protein>
    <recommendedName>
        <fullName evidence="2">aminomethyltransferase</fullName>
        <ecNumber evidence="2">2.1.2.10</ecNumber>
    </recommendedName>
    <alternativeName>
        <fullName evidence="5">Glycine cleavage system T protein</fullName>
    </alternativeName>
</protein>
<dbReference type="Gene3D" id="3.30.70.1400">
    <property type="entry name" value="Aminomethyltransferase beta-barrel domains"/>
    <property type="match status" value="1"/>
</dbReference>
<comment type="caution">
    <text evidence="9">The sequence shown here is derived from an EMBL/GenBank/DDBJ whole genome shotgun (WGS) entry which is preliminary data.</text>
</comment>
<dbReference type="EMBL" id="JAVDBT010000001">
    <property type="protein sequence ID" value="MDQ2064757.1"/>
    <property type="molecule type" value="Genomic_DNA"/>
</dbReference>
<organism evidence="9 10">
    <name type="scientific">Pseudogemmobacter lacusdianii</name>
    <dbReference type="NCBI Taxonomy" id="3069608"/>
    <lineage>
        <taxon>Bacteria</taxon>
        <taxon>Pseudomonadati</taxon>
        <taxon>Pseudomonadota</taxon>
        <taxon>Alphaproteobacteria</taxon>
        <taxon>Rhodobacterales</taxon>
        <taxon>Paracoccaceae</taxon>
        <taxon>Pseudogemmobacter</taxon>
    </lineage>
</organism>
<dbReference type="Gene3D" id="2.40.30.110">
    <property type="entry name" value="Aminomethyltransferase beta-barrel domains"/>
    <property type="match status" value="1"/>
</dbReference>
<dbReference type="SUPFAM" id="SSF101790">
    <property type="entry name" value="Aminomethyltransferase beta-barrel domain"/>
    <property type="match status" value="1"/>
</dbReference>
<proteinExistence type="inferred from homology"/>
<evidence type="ECO:0000256" key="5">
    <source>
        <dbReference type="ARBA" id="ARBA00031395"/>
    </source>
</evidence>
<evidence type="ECO:0000256" key="3">
    <source>
        <dbReference type="ARBA" id="ARBA00022576"/>
    </source>
</evidence>
<evidence type="ECO:0000313" key="10">
    <source>
        <dbReference type="Proteomes" id="UP001239680"/>
    </source>
</evidence>